<keyword evidence="5 11" id="KW-0999">Mitochondrion inner membrane</keyword>
<evidence type="ECO:0000256" key="6">
    <source>
        <dbReference type="ARBA" id="ARBA00022801"/>
    </source>
</evidence>
<accession>S7ZEG7</accession>
<dbReference type="InterPro" id="IPR036286">
    <property type="entry name" value="LexA/Signal_pep-like_sf"/>
</dbReference>
<name>S7ZEG7_PENO1</name>
<keyword evidence="7" id="KW-1133">Transmembrane helix</keyword>
<dbReference type="Gene3D" id="2.10.109.10">
    <property type="entry name" value="Umud Fragment, subunit A"/>
    <property type="match status" value="1"/>
</dbReference>
<dbReference type="InterPro" id="IPR019533">
    <property type="entry name" value="Peptidase_S26"/>
</dbReference>
<protein>
    <recommendedName>
        <fullName evidence="11">Mitochondrial inner membrane protease subunit</fullName>
        <ecNumber evidence="11">3.4.21.-</ecNumber>
    </recommendedName>
</protein>
<dbReference type="Pfam" id="PF10502">
    <property type="entry name" value="Peptidase_S26"/>
    <property type="match status" value="1"/>
</dbReference>
<dbReference type="GO" id="GO:0006627">
    <property type="term" value="P:protein processing involved in protein targeting to mitochondrion"/>
    <property type="evidence" value="ECO:0007669"/>
    <property type="project" value="InterPro"/>
</dbReference>
<feature type="domain" description="Peptidase S26" evidence="13">
    <location>
        <begin position="95"/>
        <end position="196"/>
    </location>
</feature>
<evidence type="ECO:0000256" key="11">
    <source>
        <dbReference type="RuleBase" id="RU362041"/>
    </source>
</evidence>
<comment type="similarity">
    <text evidence="2">Belongs to the peptidase S26 family. IMP2 subfamily.</text>
</comment>
<dbReference type="PANTHER" id="PTHR46041">
    <property type="entry name" value="MITOCHONDRIAL INNER MEMBRANE PROTEASE SUBUNIT 2"/>
    <property type="match status" value="1"/>
</dbReference>
<dbReference type="PRINTS" id="PR00727">
    <property type="entry name" value="LEADERPTASE"/>
</dbReference>
<keyword evidence="15" id="KW-1185">Reference proteome</keyword>
<evidence type="ECO:0000256" key="4">
    <source>
        <dbReference type="ARBA" id="ARBA00022692"/>
    </source>
</evidence>
<evidence type="ECO:0000256" key="8">
    <source>
        <dbReference type="ARBA" id="ARBA00023128"/>
    </source>
</evidence>
<proteinExistence type="inferred from homology"/>
<dbReference type="STRING" id="933388.S7ZEG7"/>
<feature type="active site" evidence="10">
    <location>
        <position position="124"/>
    </location>
</feature>
<evidence type="ECO:0000256" key="1">
    <source>
        <dbReference type="ARBA" id="ARBA00004434"/>
    </source>
</evidence>
<dbReference type="InterPro" id="IPR037730">
    <property type="entry name" value="IMP2"/>
</dbReference>
<keyword evidence="6 11" id="KW-0378">Hydrolase</keyword>
<dbReference type="EC" id="3.4.21.-" evidence="11"/>
<evidence type="ECO:0000256" key="12">
    <source>
        <dbReference type="SAM" id="MobiDB-lite"/>
    </source>
</evidence>
<dbReference type="EMBL" id="KB644409">
    <property type="protein sequence ID" value="EPS27081.1"/>
    <property type="molecule type" value="Genomic_DNA"/>
</dbReference>
<evidence type="ECO:0000259" key="13">
    <source>
        <dbReference type="Pfam" id="PF10502"/>
    </source>
</evidence>
<dbReference type="GO" id="GO:0006465">
    <property type="term" value="P:signal peptide processing"/>
    <property type="evidence" value="ECO:0007669"/>
    <property type="project" value="InterPro"/>
</dbReference>
<dbReference type="AlphaFoldDB" id="S7ZEG7"/>
<evidence type="ECO:0000256" key="9">
    <source>
        <dbReference type="ARBA" id="ARBA00023136"/>
    </source>
</evidence>
<evidence type="ECO:0000256" key="5">
    <source>
        <dbReference type="ARBA" id="ARBA00022792"/>
    </source>
</evidence>
<dbReference type="OrthoDB" id="9996127at2759"/>
<reference evidence="14 15" key="1">
    <citation type="journal article" date="2013" name="PLoS ONE">
        <title>Genomic and secretomic analyses reveal unique features of the lignocellulolytic enzyme system of Penicillium decumbens.</title>
        <authorList>
            <person name="Liu G."/>
            <person name="Zhang L."/>
            <person name="Wei X."/>
            <person name="Zou G."/>
            <person name="Qin Y."/>
            <person name="Ma L."/>
            <person name="Li J."/>
            <person name="Zheng H."/>
            <person name="Wang S."/>
            <person name="Wang C."/>
            <person name="Xun L."/>
            <person name="Zhao G.-P."/>
            <person name="Zhou Z."/>
            <person name="Qu Y."/>
        </authorList>
    </citation>
    <scope>NUCLEOTIDE SEQUENCE [LARGE SCALE GENOMIC DNA]</scope>
    <source>
        <strain evidence="15">114-2 / CGMCC 5302</strain>
    </source>
</reference>
<comment type="subcellular location">
    <subcellularLocation>
        <location evidence="1">Mitochondrion inner membrane</location>
        <topology evidence="1">Single-pass membrane protein</topology>
    </subcellularLocation>
</comment>
<evidence type="ECO:0000256" key="3">
    <source>
        <dbReference type="ARBA" id="ARBA00022670"/>
    </source>
</evidence>
<evidence type="ECO:0000313" key="15">
    <source>
        <dbReference type="Proteomes" id="UP000019376"/>
    </source>
</evidence>
<organism evidence="14 15">
    <name type="scientific">Penicillium oxalicum (strain 114-2 / CGMCC 5302)</name>
    <name type="common">Penicillium decumbens</name>
    <dbReference type="NCBI Taxonomy" id="933388"/>
    <lineage>
        <taxon>Eukaryota</taxon>
        <taxon>Fungi</taxon>
        <taxon>Dikarya</taxon>
        <taxon>Ascomycota</taxon>
        <taxon>Pezizomycotina</taxon>
        <taxon>Eurotiomycetes</taxon>
        <taxon>Eurotiomycetidae</taxon>
        <taxon>Eurotiales</taxon>
        <taxon>Aspergillaceae</taxon>
        <taxon>Penicillium</taxon>
    </lineage>
</organism>
<evidence type="ECO:0000256" key="2">
    <source>
        <dbReference type="ARBA" id="ARBA00007066"/>
    </source>
</evidence>
<keyword evidence="9" id="KW-0472">Membrane</keyword>
<dbReference type="CDD" id="cd06530">
    <property type="entry name" value="S26_SPase_I"/>
    <property type="match status" value="1"/>
</dbReference>
<keyword evidence="3 11" id="KW-0645">Protease</keyword>
<sequence>MPPPSRIFPKVSKLRAINHPPAAKVDFRNGKPLPKQSAAPPQLAPQPYPVYPSGASGAYGPSLARRRLFPHLRDAFASFRQRCRSLPQPIQLSFRTFVLMLPAIPIGLFIHENVFRLVKVNGPSMTPYLNEDYDLMHTRADTVLVKLWSKHQWIPWKDGRRIERGMVVIFRSPANPFRLAVKRIVGLPGDRVTHRDFPENDSYLVPWNHIWVEGDAADPHRSMDSNTYGPISISLIEGVVVAVLGPRMRWLDWKSWESGDVDDAGPNGRLGPNYRQSMRNRVLKDAVKLERPPEW</sequence>
<evidence type="ECO:0000256" key="7">
    <source>
        <dbReference type="ARBA" id="ARBA00022989"/>
    </source>
</evidence>
<evidence type="ECO:0000256" key="10">
    <source>
        <dbReference type="PIRSR" id="PIRSR600223-1"/>
    </source>
</evidence>
<feature type="region of interest" description="Disordered" evidence="12">
    <location>
        <begin position="19"/>
        <end position="45"/>
    </location>
</feature>
<dbReference type="InterPro" id="IPR000223">
    <property type="entry name" value="Pept_S26A_signal_pept_1"/>
</dbReference>
<dbReference type="SUPFAM" id="SSF51306">
    <property type="entry name" value="LexA/Signal peptidase"/>
    <property type="match status" value="1"/>
</dbReference>
<evidence type="ECO:0000313" key="14">
    <source>
        <dbReference type="EMBL" id="EPS27081.1"/>
    </source>
</evidence>
<dbReference type="GO" id="GO:0042720">
    <property type="term" value="C:mitochondrial inner membrane peptidase complex"/>
    <property type="evidence" value="ECO:0007669"/>
    <property type="project" value="InterPro"/>
</dbReference>
<keyword evidence="4" id="KW-0812">Transmembrane</keyword>
<dbReference type="Proteomes" id="UP000019376">
    <property type="component" value="Unassembled WGS sequence"/>
</dbReference>
<keyword evidence="8 11" id="KW-0496">Mitochondrion</keyword>
<feature type="active site" evidence="10">
    <location>
        <position position="182"/>
    </location>
</feature>
<dbReference type="GO" id="GO:0004252">
    <property type="term" value="F:serine-type endopeptidase activity"/>
    <property type="evidence" value="ECO:0007669"/>
    <property type="project" value="InterPro"/>
</dbReference>
<dbReference type="PhylomeDB" id="S7ZEG7"/>
<dbReference type="PANTHER" id="PTHR46041:SF2">
    <property type="entry name" value="MITOCHONDRIAL INNER MEMBRANE PROTEASE SUBUNIT 2"/>
    <property type="match status" value="1"/>
</dbReference>
<feature type="compositionally biased region" description="Low complexity" evidence="12">
    <location>
        <begin position="31"/>
        <end position="41"/>
    </location>
</feature>
<dbReference type="eggNOG" id="KOG1568">
    <property type="taxonomic scope" value="Eukaryota"/>
</dbReference>
<gene>
    <name evidence="14" type="ORF">PDE_02022</name>
</gene>
<dbReference type="HOGENOM" id="CLU_028723_4_0_1"/>
<dbReference type="NCBIfam" id="TIGR02227">
    <property type="entry name" value="sigpep_I_bact"/>
    <property type="match status" value="1"/>
</dbReference>